<dbReference type="InterPro" id="IPR013320">
    <property type="entry name" value="ConA-like_dom_sf"/>
</dbReference>
<comment type="similarity">
    <text evidence="1">Belongs to the glycosyl hydrolase 12 (cellulase H) family.</text>
</comment>
<proteinExistence type="inferred from homology"/>
<keyword evidence="2" id="KW-0378">Hydrolase</keyword>
<accession>A0A6M3LWK7</accession>
<dbReference type="InterPro" id="IPR013319">
    <property type="entry name" value="GH11/12"/>
</dbReference>
<dbReference type="PANTHER" id="PTHR34002:SF9">
    <property type="entry name" value="XYLOGLUCAN-SPECIFIC ENDO-BETA-1,4-GLUCANASE A"/>
    <property type="match status" value="1"/>
</dbReference>
<evidence type="ECO:0000313" key="2">
    <source>
        <dbReference type="EMBL" id="QJA99746.1"/>
    </source>
</evidence>
<protein>
    <submittedName>
        <fullName evidence="2">Putative glycoside hydrolase</fullName>
    </submittedName>
</protein>
<name>A0A6M3LWK7_9ZZZZ</name>
<sequence>MRVCGKNKVIIIGTRRLQTNLWGIPDSEQIDMAKNCAIMCYSGYGWKWDRQNPKPLPDQTYTAPIYPDLTTGSSPWGGYASNPNLPVQISAINALEFNVNYEYLMMPSSDDSLNFAYDMWVVDKPIPDAETLRTKKEIMIWVNRQNVPMPPAVAQVSDGVNLYDLMAWENYNAFILNVLPAEGVNSHTVNVKALIDYLVDHGYIPATWYLSEIALGNEIWKSAGRMQIRNMTIALNGNKI</sequence>
<dbReference type="Pfam" id="PF01670">
    <property type="entry name" value="Glyco_hydro_12"/>
    <property type="match status" value="1"/>
</dbReference>
<dbReference type="GO" id="GO:0008810">
    <property type="term" value="F:cellulase activity"/>
    <property type="evidence" value="ECO:0007669"/>
    <property type="project" value="InterPro"/>
</dbReference>
<dbReference type="PANTHER" id="PTHR34002">
    <property type="entry name" value="BLR1656 PROTEIN"/>
    <property type="match status" value="1"/>
</dbReference>
<dbReference type="InterPro" id="IPR002594">
    <property type="entry name" value="GH12"/>
</dbReference>
<dbReference type="AlphaFoldDB" id="A0A6M3LWK7"/>
<dbReference type="SUPFAM" id="SSF49899">
    <property type="entry name" value="Concanavalin A-like lectins/glucanases"/>
    <property type="match status" value="1"/>
</dbReference>
<organism evidence="2">
    <name type="scientific">viral metagenome</name>
    <dbReference type="NCBI Taxonomy" id="1070528"/>
    <lineage>
        <taxon>unclassified sequences</taxon>
        <taxon>metagenomes</taxon>
        <taxon>organismal metagenomes</taxon>
    </lineage>
</organism>
<reference evidence="2" key="1">
    <citation type="submission" date="2020-03" db="EMBL/GenBank/DDBJ databases">
        <title>The deep terrestrial virosphere.</title>
        <authorList>
            <person name="Holmfeldt K."/>
            <person name="Nilsson E."/>
            <person name="Simone D."/>
            <person name="Lopez-Fernandez M."/>
            <person name="Wu X."/>
            <person name="de Brujin I."/>
            <person name="Lundin D."/>
            <person name="Andersson A."/>
            <person name="Bertilsson S."/>
            <person name="Dopson M."/>
        </authorList>
    </citation>
    <scope>NUCLEOTIDE SEQUENCE</scope>
    <source>
        <strain evidence="2">MM171A00913</strain>
    </source>
</reference>
<dbReference type="EMBL" id="MT143665">
    <property type="protein sequence ID" value="QJA99746.1"/>
    <property type="molecule type" value="Genomic_DNA"/>
</dbReference>
<dbReference type="GO" id="GO:0000272">
    <property type="term" value="P:polysaccharide catabolic process"/>
    <property type="evidence" value="ECO:0007669"/>
    <property type="project" value="InterPro"/>
</dbReference>
<gene>
    <name evidence="2" type="ORF">MM171A00913_0013</name>
</gene>
<evidence type="ECO:0000256" key="1">
    <source>
        <dbReference type="ARBA" id="ARBA00005519"/>
    </source>
</evidence>
<dbReference type="Gene3D" id="2.60.120.180">
    <property type="match status" value="1"/>
</dbReference>